<keyword evidence="5" id="KW-1185">Reference proteome</keyword>
<evidence type="ECO:0000259" key="2">
    <source>
        <dbReference type="Pfam" id="PF00534"/>
    </source>
</evidence>
<dbReference type="EMBL" id="CP038469">
    <property type="protein sequence ID" value="QBX79313.1"/>
    <property type="molecule type" value="Genomic_DNA"/>
</dbReference>
<protein>
    <submittedName>
        <fullName evidence="4">Glycosyltransferase family 1 protein</fullName>
    </submittedName>
</protein>
<dbReference type="InterPro" id="IPR001296">
    <property type="entry name" value="Glyco_trans_1"/>
</dbReference>
<evidence type="ECO:0000259" key="3">
    <source>
        <dbReference type="Pfam" id="PF13439"/>
    </source>
</evidence>
<accession>A0ABX5T1C0</accession>
<dbReference type="Pfam" id="PF13439">
    <property type="entry name" value="Glyco_transf_4"/>
    <property type="match status" value="1"/>
</dbReference>
<keyword evidence="1" id="KW-0808">Transferase</keyword>
<evidence type="ECO:0000313" key="4">
    <source>
        <dbReference type="EMBL" id="QBX79313.1"/>
    </source>
</evidence>
<reference evidence="4 5" key="1">
    <citation type="submission" date="2019-03" db="EMBL/GenBank/DDBJ databases">
        <title>Complete genome sequence of Citrobacter sp. SNU WT2 isolated from diseased rainbow trout.</title>
        <authorList>
            <person name="Oh W.T."/>
            <person name="Park S.C."/>
        </authorList>
    </citation>
    <scope>NUCLEOTIDE SEQUENCE [LARGE SCALE GENOMIC DNA]</scope>
    <source>
        <strain evidence="4 5">SNU WT2</strain>
    </source>
</reference>
<dbReference type="Proteomes" id="UP000296284">
    <property type="component" value="Chromosome"/>
</dbReference>
<evidence type="ECO:0000313" key="5">
    <source>
        <dbReference type="Proteomes" id="UP000296284"/>
    </source>
</evidence>
<dbReference type="SUPFAM" id="SSF53756">
    <property type="entry name" value="UDP-Glycosyltransferase/glycogen phosphorylase"/>
    <property type="match status" value="1"/>
</dbReference>
<feature type="domain" description="Glycosyltransferase subfamily 4-like N-terminal" evidence="3">
    <location>
        <begin position="76"/>
        <end position="159"/>
    </location>
</feature>
<dbReference type="RefSeq" id="WP_135321405.1">
    <property type="nucleotide sequence ID" value="NZ_CP038469.1"/>
</dbReference>
<evidence type="ECO:0000256" key="1">
    <source>
        <dbReference type="ARBA" id="ARBA00022679"/>
    </source>
</evidence>
<dbReference type="CDD" id="cd03809">
    <property type="entry name" value="GT4_MtfB-like"/>
    <property type="match status" value="1"/>
</dbReference>
<dbReference type="Gene3D" id="3.40.50.2000">
    <property type="entry name" value="Glycogen Phosphorylase B"/>
    <property type="match status" value="2"/>
</dbReference>
<feature type="domain" description="Glycosyl transferase family 1" evidence="2">
    <location>
        <begin position="171"/>
        <end position="304"/>
    </location>
</feature>
<organism evidence="4 5">
    <name type="scientific">Citrobacter tructae</name>
    <dbReference type="NCBI Taxonomy" id="2562449"/>
    <lineage>
        <taxon>Bacteria</taxon>
        <taxon>Pseudomonadati</taxon>
        <taxon>Pseudomonadota</taxon>
        <taxon>Gammaproteobacteria</taxon>
        <taxon>Enterobacterales</taxon>
        <taxon>Enterobacteriaceae</taxon>
        <taxon>Citrobacter</taxon>
    </lineage>
</organism>
<sequence>MIIIDGIIFSLQKSGGISVYYNELLHRFTGQSEKICHLVYENENSYTSNLIINKKIRWHLEVERFRKVDVFGKENDIFHSSYYRLPSKTYAGKIITTVHDFTENLYPRGLKSIILNAQKRNSILKSDGIICISENTRRDMHKFIPESVNIATRVIYNGVSDFSFNNQYEHFEPYVIFIGARDGYKNFEMCVQALHNLPEIQLIVIGGGQLTDYELKLLNENIPNRYKHAGFISECELESYYQNALALVYPSFYEGFGIPVIEAMKCGCPVIASKSSSVQEIAGNAAVLIENITAEKIGLNILKLKSPAIRTQIITLGLNNAKKFSWDKMASETLDFYNYVRGEK</sequence>
<name>A0ABX5T1C0_9ENTR</name>
<dbReference type="PANTHER" id="PTHR46401:SF2">
    <property type="entry name" value="GLYCOSYLTRANSFERASE WBBK-RELATED"/>
    <property type="match status" value="1"/>
</dbReference>
<gene>
    <name evidence="4" type="ORF">E4Z61_02590</name>
</gene>
<dbReference type="PANTHER" id="PTHR46401">
    <property type="entry name" value="GLYCOSYLTRANSFERASE WBBK-RELATED"/>
    <property type="match status" value="1"/>
</dbReference>
<dbReference type="InterPro" id="IPR028098">
    <property type="entry name" value="Glyco_trans_4-like_N"/>
</dbReference>
<proteinExistence type="predicted"/>
<dbReference type="Pfam" id="PF00534">
    <property type="entry name" value="Glycos_transf_1"/>
    <property type="match status" value="1"/>
</dbReference>